<protein>
    <submittedName>
        <fullName evidence="2">Uncharacterized protein conserved in bacteria</fullName>
    </submittedName>
</protein>
<dbReference type="PaxDb" id="166486-ERS852572_01822"/>
<dbReference type="Pfam" id="PF09960">
    <property type="entry name" value="DUF2194"/>
    <property type="match status" value="1"/>
</dbReference>
<feature type="transmembrane region" description="Helical" evidence="1">
    <location>
        <begin position="7"/>
        <end position="27"/>
    </location>
</feature>
<gene>
    <name evidence="2" type="ORF">ERS852572_01822</name>
</gene>
<dbReference type="Proteomes" id="UP000095350">
    <property type="component" value="Unassembled WGS sequence"/>
</dbReference>
<keyword evidence="1" id="KW-0472">Membrane</keyword>
<proteinExistence type="predicted"/>
<sequence length="605" mass="68599">MVSRRNFAAITIMLIILLFMFQFTGVMKDKLSKYGINEYKESATTELTKQDMYLASGQNIQKTAGVLYIGNSEAVKNTVKWWCTYSKREFQTADSFDGIVSEDSRLPDILVLDGTCLNTRDNIKAVSDAAEKGVNVIVSGLPDAEEIEKNDRLRKLFGIRYVEQNEVTLDGIHLFEGFLLGGEVIYQAKDEEEEKNQDMDLKIPWYVTGEGTKSYMVGILSDVRPDSGRQPAIIWRNGLENACVFCINGNYLKDNSGIGILDAMMAESYSFEIYPVINAQNLVIANYPGFASENENKMEKIYSQSQKALFREIIWPSLVAIERKIDAKLTCMMTPQFDYGDENEPREGEVAYYLKLLKEEYGEAGLSSGNVSGTGLSEKMEKDETFWKKEAPDYCFQSLYLQNEDELGDALECEELDGIRTIVTRESQTSDEPIVSFAREEVALQRATGDGVNHTFMDDFRQRCIQTALGYSNTVWDLLAAAYPEKKDDAWEILSKEAASNICTYQKPFTAFDETTISKSDQRIRRFLALSYSAESEDNMISLHVDGLEEEAWFLLHTGTREAEDIQGGSFSVVEDGVYLICAEEDEVKIRLSEEEEKQLFYYED</sequence>
<dbReference type="InterPro" id="IPR018695">
    <property type="entry name" value="DUF2194"/>
</dbReference>
<dbReference type="STRING" id="166486.ERS852572_01822"/>
<reference evidence="2 3" key="1">
    <citation type="submission" date="2015-09" db="EMBL/GenBank/DDBJ databases">
        <authorList>
            <consortium name="Pathogen Informatics"/>
        </authorList>
    </citation>
    <scope>NUCLEOTIDE SEQUENCE [LARGE SCALE GENOMIC DNA]</scope>
    <source>
        <strain evidence="2 3">2789STDY5834960</strain>
    </source>
</reference>
<dbReference type="AlphaFoldDB" id="A0A173U0R3"/>
<keyword evidence="1" id="KW-0812">Transmembrane</keyword>
<evidence type="ECO:0000256" key="1">
    <source>
        <dbReference type="SAM" id="Phobius"/>
    </source>
</evidence>
<keyword evidence="1" id="KW-1133">Transmembrane helix</keyword>
<evidence type="ECO:0000313" key="2">
    <source>
        <dbReference type="EMBL" id="CUN08120.1"/>
    </source>
</evidence>
<dbReference type="OrthoDB" id="2048582at2"/>
<organism evidence="2 3">
    <name type="scientific">Roseburia intestinalis</name>
    <dbReference type="NCBI Taxonomy" id="166486"/>
    <lineage>
        <taxon>Bacteria</taxon>
        <taxon>Bacillati</taxon>
        <taxon>Bacillota</taxon>
        <taxon>Clostridia</taxon>
        <taxon>Lachnospirales</taxon>
        <taxon>Lachnospiraceae</taxon>
        <taxon>Roseburia</taxon>
    </lineage>
</organism>
<name>A0A173U0R3_9FIRM</name>
<dbReference type="EMBL" id="CYXZ01000012">
    <property type="protein sequence ID" value="CUN08120.1"/>
    <property type="molecule type" value="Genomic_DNA"/>
</dbReference>
<evidence type="ECO:0000313" key="3">
    <source>
        <dbReference type="Proteomes" id="UP000095350"/>
    </source>
</evidence>
<dbReference type="RefSeq" id="WP_055194295.1">
    <property type="nucleotide sequence ID" value="NZ_CABIYH010000012.1"/>
</dbReference>
<accession>A0A173U0R3</accession>